<comment type="caution">
    <text evidence="2">The sequence shown here is derived from an EMBL/GenBank/DDBJ whole genome shotgun (WGS) entry which is preliminary data.</text>
</comment>
<gene>
    <name evidence="2" type="ORF">RDB_LOCUS144256</name>
</gene>
<name>A0A8H3B8B5_9AGAM</name>
<dbReference type="AlphaFoldDB" id="A0A8H3B8B5"/>
<evidence type="ECO:0008006" key="4">
    <source>
        <dbReference type="Google" id="ProtNLM"/>
    </source>
</evidence>
<evidence type="ECO:0000313" key="2">
    <source>
        <dbReference type="EMBL" id="CAE6450023.1"/>
    </source>
</evidence>
<keyword evidence="1" id="KW-0732">Signal</keyword>
<reference evidence="2" key="1">
    <citation type="submission" date="2021-01" db="EMBL/GenBank/DDBJ databases">
        <authorList>
            <person name="Kaushik A."/>
        </authorList>
    </citation>
    <scope>NUCLEOTIDE SEQUENCE</scope>
    <source>
        <strain evidence="2">AG1-1C</strain>
    </source>
</reference>
<dbReference type="Proteomes" id="UP000663846">
    <property type="component" value="Unassembled WGS sequence"/>
</dbReference>
<proteinExistence type="predicted"/>
<feature type="signal peptide" evidence="1">
    <location>
        <begin position="1"/>
        <end position="23"/>
    </location>
</feature>
<sequence length="121" mass="12554">MVTTIRLHTLASVLLALLPLVPAATISVKEGNLQARANNAFVDTSDSVSPATNGGNVAPAGLDNERRVCPAGYGYCLDFPAICCPLGGQCCADMRCCGFGFYCVLTFSGIRCCPNGEICSA</sequence>
<accession>A0A8H3B8B5</accession>
<organism evidence="2 3">
    <name type="scientific">Rhizoctonia solani</name>
    <dbReference type="NCBI Taxonomy" id="456999"/>
    <lineage>
        <taxon>Eukaryota</taxon>
        <taxon>Fungi</taxon>
        <taxon>Dikarya</taxon>
        <taxon>Basidiomycota</taxon>
        <taxon>Agaricomycotina</taxon>
        <taxon>Agaricomycetes</taxon>
        <taxon>Cantharellales</taxon>
        <taxon>Ceratobasidiaceae</taxon>
        <taxon>Rhizoctonia</taxon>
    </lineage>
</organism>
<protein>
    <recommendedName>
        <fullName evidence="4">Granulins domain-containing protein</fullName>
    </recommendedName>
</protein>
<evidence type="ECO:0000256" key="1">
    <source>
        <dbReference type="SAM" id="SignalP"/>
    </source>
</evidence>
<evidence type="ECO:0000313" key="3">
    <source>
        <dbReference type="Proteomes" id="UP000663846"/>
    </source>
</evidence>
<feature type="chain" id="PRO_5034832426" description="Granulins domain-containing protein" evidence="1">
    <location>
        <begin position="24"/>
        <end position="121"/>
    </location>
</feature>
<dbReference type="EMBL" id="CAJMWS010000535">
    <property type="protein sequence ID" value="CAE6450023.1"/>
    <property type="molecule type" value="Genomic_DNA"/>
</dbReference>